<sequence length="51" mass="5411">MGEQRVGVDGAVSASRDRTCPGRTWVVPGDPVDGRWIVTTVCGLRDGGDPR</sequence>
<evidence type="ECO:0000313" key="1">
    <source>
        <dbReference type="EMBL" id="AFR06321.1"/>
    </source>
</evidence>
<organism evidence="1 2">
    <name type="scientific">Nocardiopsis alba (strain ATCC BAA-2165 / BE74)</name>
    <dbReference type="NCBI Taxonomy" id="1205910"/>
    <lineage>
        <taxon>Bacteria</taxon>
        <taxon>Bacillati</taxon>
        <taxon>Actinomycetota</taxon>
        <taxon>Actinomycetes</taxon>
        <taxon>Streptosporangiales</taxon>
        <taxon>Nocardiopsidaceae</taxon>
        <taxon>Nocardiopsis</taxon>
    </lineage>
</organism>
<dbReference type="EMBL" id="CP003788">
    <property type="protein sequence ID" value="AFR06321.1"/>
    <property type="molecule type" value="Genomic_DNA"/>
</dbReference>
<dbReference type="Proteomes" id="UP000003779">
    <property type="component" value="Chromosome"/>
</dbReference>
<reference evidence="2" key="2">
    <citation type="submission" date="2012-08" db="EMBL/GenBank/DDBJ databases">
        <title>Whole-genome sequence of Nocardiopsis alba strain ATCC BAA-2165 associated with honeybees.</title>
        <authorList>
            <person name="Qiao J."/>
            <person name="Chen L."/>
            <person name="Li Y."/>
            <person name="Wang J."/>
            <person name="Zhang W."/>
            <person name="Chen S."/>
        </authorList>
    </citation>
    <scope>NUCLEOTIDE SEQUENCE [LARGE SCALE GENOMIC DNA]</scope>
    <source>
        <strain evidence="2">ATCC BAA-2165 / BE74</strain>
    </source>
</reference>
<reference evidence="1 2" key="1">
    <citation type="journal article" date="2012" name="J. Bacteriol.">
        <title>Whole-Genome Sequence of Nocardiopsis alba Strain ATCC BAA-2165, Associated with Honeybees.</title>
        <authorList>
            <person name="Qiao J."/>
            <person name="Chen L."/>
            <person name="Li Y."/>
            <person name="Wang J."/>
            <person name="Zhang W."/>
            <person name="Chen S."/>
        </authorList>
    </citation>
    <scope>NUCLEOTIDE SEQUENCE [LARGE SCALE GENOMIC DNA]</scope>
    <source>
        <strain evidence="2">ATCC BAA-2165 / BE74</strain>
    </source>
</reference>
<accession>J7L0M1</accession>
<dbReference type="HOGENOM" id="CLU_3101443_0_0_11"/>
<gene>
    <name evidence="1" type="ordered locus">B005_5496</name>
</gene>
<proteinExistence type="predicted"/>
<dbReference type="KEGG" id="nal:B005_5496"/>
<evidence type="ECO:0000313" key="2">
    <source>
        <dbReference type="Proteomes" id="UP000003779"/>
    </source>
</evidence>
<name>J7L0M1_NOCAA</name>
<dbReference type="AlphaFoldDB" id="J7L0M1"/>
<protein>
    <submittedName>
        <fullName evidence="1">Uncharacterized protein</fullName>
    </submittedName>
</protein>